<sequence>MICPQPVPPDVLAVLLAVADGIQREKRTRLARRVLLATGAVLGLLSLSMLASPARAAAPSLSDALECRLRAAQAESVLSDYSIPVDGPGVMLGTHVTAFDIPVMKVEATREDGALHIYYVIVADALRPFIDAAGMEAIGDDGFARIFHERNGLMTVTPAIVRKRASRIAPIHCEMHV</sequence>
<comment type="caution">
    <text evidence="1">The sequence shown here is derived from an EMBL/GenBank/DDBJ whole genome shotgun (WGS) entry which is preliminary data.</text>
</comment>
<accession>A0ABW9L2J3</accession>
<keyword evidence="2" id="KW-1185">Reference proteome</keyword>
<dbReference type="RefSeq" id="WP_081088155.1">
    <property type="nucleotide sequence ID" value="NZ_CP064001.1"/>
</dbReference>
<name>A0ABW9L2J3_XANCT</name>
<organism evidence="1 2">
    <name type="scientific">Xanthomonas translucens pv. translucens</name>
    <dbReference type="NCBI Taxonomy" id="134875"/>
    <lineage>
        <taxon>Bacteria</taxon>
        <taxon>Pseudomonadati</taxon>
        <taxon>Pseudomonadota</taxon>
        <taxon>Gammaproteobacteria</taxon>
        <taxon>Lysobacterales</taxon>
        <taxon>Lysobacteraceae</taxon>
        <taxon>Xanthomonas</taxon>
        <taxon>Xanthomonas translucens group</taxon>
    </lineage>
</organism>
<evidence type="ECO:0000313" key="2">
    <source>
        <dbReference type="Proteomes" id="UP001635788"/>
    </source>
</evidence>
<reference evidence="1 2" key="1">
    <citation type="submission" date="2024-12" db="EMBL/GenBank/DDBJ databases">
        <authorList>
            <person name="Alaofin S."/>
            <person name="Velasco D."/>
            <person name="Li D."/>
            <person name="Baldwin T."/>
            <person name="Liu Z."/>
            <person name="Schachterle J.K."/>
        </authorList>
    </citation>
    <scope>NUCLEOTIDE SEQUENCE [LARGE SCALE GENOMIC DNA]</scope>
    <source>
        <strain evidence="1 2">B1</strain>
    </source>
</reference>
<protein>
    <submittedName>
        <fullName evidence="1">Uncharacterized protein</fullName>
    </submittedName>
</protein>
<dbReference type="EMBL" id="JBKAMQ010000002">
    <property type="protein sequence ID" value="MFN6508920.1"/>
    <property type="molecule type" value="Genomic_DNA"/>
</dbReference>
<proteinExistence type="predicted"/>
<gene>
    <name evidence="1" type="ORF">ACK3FC_17365</name>
</gene>
<evidence type="ECO:0000313" key="1">
    <source>
        <dbReference type="EMBL" id="MFN6508920.1"/>
    </source>
</evidence>
<dbReference type="Proteomes" id="UP001635788">
    <property type="component" value="Unassembled WGS sequence"/>
</dbReference>